<reference evidence="9 10" key="1">
    <citation type="journal article" date="2019" name="Nat. Microbiol.">
        <title>Mediterranean grassland soil C-N compound turnover is dependent on rainfall and depth, and is mediated by genomically divergent microorganisms.</title>
        <authorList>
            <person name="Diamond S."/>
            <person name="Andeer P.F."/>
            <person name="Li Z."/>
            <person name="Crits-Christoph A."/>
            <person name="Burstein D."/>
            <person name="Anantharaman K."/>
            <person name="Lane K.R."/>
            <person name="Thomas B.C."/>
            <person name="Pan C."/>
            <person name="Northen T.R."/>
            <person name="Banfield J.F."/>
        </authorList>
    </citation>
    <scope>NUCLEOTIDE SEQUENCE [LARGE SCALE GENOMIC DNA]</scope>
    <source>
        <strain evidence="9">NP_7</strain>
    </source>
</reference>
<feature type="domain" description="Peptidase M48" evidence="8">
    <location>
        <begin position="1"/>
        <end position="121"/>
    </location>
</feature>
<dbReference type="GO" id="GO:0046872">
    <property type="term" value="F:metal ion binding"/>
    <property type="evidence" value="ECO:0007669"/>
    <property type="project" value="UniProtKB-KW"/>
</dbReference>
<evidence type="ECO:0000259" key="8">
    <source>
        <dbReference type="Pfam" id="PF01435"/>
    </source>
</evidence>
<keyword evidence="1 6" id="KW-0645">Protease</keyword>
<comment type="similarity">
    <text evidence="6">Belongs to the peptidase M48 family.</text>
</comment>
<name>A0A537JCB9_9BACT</name>
<keyword evidence="2" id="KW-0479">Metal-binding</keyword>
<protein>
    <recommendedName>
        <fullName evidence="8">Peptidase M48 domain-containing protein</fullName>
    </recommendedName>
</protein>
<evidence type="ECO:0000256" key="3">
    <source>
        <dbReference type="ARBA" id="ARBA00022801"/>
    </source>
</evidence>
<keyword evidence="5 6" id="KW-0482">Metalloprotease</keyword>
<dbReference type="AlphaFoldDB" id="A0A537JCB9"/>
<proteinExistence type="inferred from homology"/>
<feature type="non-terminal residue" evidence="9">
    <location>
        <position position="1"/>
    </location>
</feature>
<dbReference type="GO" id="GO:0004222">
    <property type="term" value="F:metalloendopeptidase activity"/>
    <property type="evidence" value="ECO:0007669"/>
    <property type="project" value="InterPro"/>
</dbReference>
<evidence type="ECO:0000256" key="6">
    <source>
        <dbReference type="RuleBase" id="RU003983"/>
    </source>
</evidence>
<comment type="caution">
    <text evidence="9">The sequence shown here is derived from an EMBL/GenBank/DDBJ whole genome shotgun (WGS) entry which is preliminary data.</text>
</comment>
<dbReference type="InterPro" id="IPR051156">
    <property type="entry name" value="Mito/Outer_Membr_Metalloprot"/>
</dbReference>
<evidence type="ECO:0000256" key="4">
    <source>
        <dbReference type="ARBA" id="ARBA00022833"/>
    </source>
</evidence>
<accession>A0A537JCB9</accession>
<dbReference type="PANTHER" id="PTHR22726:SF1">
    <property type="entry name" value="METALLOENDOPEPTIDASE OMA1, MITOCHONDRIAL"/>
    <property type="match status" value="1"/>
</dbReference>
<gene>
    <name evidence="9" type="ORF">E6H04_07385</name>
</gene>
<keyword evidence="3 6" id="KW-0378">Hydrolase</keyword>
<dbReference type="GO" id="GO:0051603">
    <property type="term" value="P:proteolysis involved in protein catabolic process"/>
    <property type="evidence" value="ECO:0007669"/>
    <property type="project" value="TreeGrafter"/>
</dbReference>
<evidence type="ECO:0000313" key="10">
    <source>
        <dbReference type="Proteomes" id="UP000320048"/>
    </source>
</evidence>
<evidence type="ECO:0000256" key="1">
    <source>
        <dbReference type="ARBA" id="ARBA00022670"/>
    </source>
</evidence>
<dbReference type="PANTHER" id="PTHR22726">
    <property type="entry name" value="METALLOENDOPEPTIDASE OMA1"/>
    <property type="match status" value="1"/>
</dbReference>
<dbReference type="GO" id="GO:0016020">
    <property type="term" value="C:membrane"/>
    <property type="evidence" value="ECO:0007669"/>
    <property type="project" value="TreeGrafter"/>
</dbReference>
<keyword evidence="4 6" id="KW-0862">Zinc</keyword>
<evidence type="ECO:0000256" key="7">
    <source>
        <dbReference type="SAM" id="MobiDB-lite"/>
    </source>
</evidence>
<dbReference type="Pfam" id="PF01435">
    <property type="entry name" value="Peptidase_M48"/>
    <property type="match status" value="1"/>
</dbReference>
<feature type="region of interest" description="Disordered" evidence="7">
    <location>
        <begin position="139"/>
        <end position="159"/>
    </location>
</feature>
<organism evidence="9 10">
    <name type="scientific">Candidatus Segetimicrobium genomatis</name>
    <dbReference type="NCBI Taxonomy" id="2569760"/>
    <lineage>
        <taxon>Bacteria</taxon>
        <taxon>Bacillati</taxon>
        <taxon>Candidatus Sysuimicrobiota</taxon>
        <taxon>Candidatus Sysuimicrobiia</taxon>
        <taxon>Candidatus Sysuimicrobiales</taxon>
        <taxon>Candidatus Segetimicrobiaceae</taxon>
        <taxon>Candidatus Segetimicrobium</taxon>
    </lineage>
</organism>
<evidence type="ECO:0000256" key="5">
    <source>
        <dbReference type="ARBA" id="ARBA00023049"/>
    </source>
</evidence>
<evidence type="ECO:0000313" key="9">
    <source>
        <dbReference type="EMBL" id="TMI81173.1"/>
    </source>
</evidence>
<evidence type="ECO:0000256" key="2">
    <source>
        <dbReference type="ARBA" id="ARBA00022723"/>
    </source>
</evidence>
<dbReference type="Proteomes" id="UP000320048">
    <property type="component" value="Unassembled WGS sequence"/>
</dbReference>
<dbReference type="EMBL" id="VBAO01000181">
    <property type="protein sequence ID" value="TMI81173.1"/>
    <property type="molecule type" value="Genomic_DNA"/>
</dbReference>
<dbReference type="InterPro" id="IPR001915">
    <property type="entry name" value="Peptidase_M48"/>
</dbReference>
<sequence>AFVLGHETTHVARRHAVDLAQREMQLQLGAVLITQLLFGGNLTAYQVSQIASGLLGAKYSRDKEYEADHYGVIYAQKAGFDPRASVPFFERLAGLEQKQGALGTAFASHPPTPDRIKAIRDELRQMGYQVAGPAAGPAEASAALRPAPADIPAASPGDR</sequence>
<feature type="compositionally biased region" description="Low complexity" evidence="7">
    <location>
        <begin position="139"/>
        <end position="148"/>
    </location>
</feature>
<comment type="cofactor">
    <cofactor evidence="6">
        <name>Zn(2+)</name>
        <dbReference type="ChEBI" id="CHEBI:29105"/>
    </cofactor>
    <text evidence="6">Binds 1 zinc ion per subunit.</text>
</comment>